<organism evidence="1 2">
    <name type="scientific">Roseateles oligotrophus</name>
    <dbReference type="NCBI Taxonomy" id="1769250"/>
    <lineage>
        <taxon>Bacteria</taxon>
        <taxon>Pseudomonadati</taxon>
        <taxon>Pseudomonadota</taxon>
        <taxon>Betaproteobacteria</taxon>
        <taxon>Burkholderiales</taxon>
        <taxon>Sphaerotilaceae</taxon>
        <taxon>Roseateles</taxon>
    </lineage>
</organism>
<name>A0ABT2Y853_9BURK</name>
<comment type="caution">
    <text evidence="1">The sequence shown here is derived from an EMBL/GenBank/DDBJ whole genome shotgun (WGS) entry which is preliminary data.</text>
</comment>
<dbReference type="EMBL" id="JAJIRN010000001">
    <property type="protein sequence ID" value="MCV2366487.1"/>
    <property type="molecule type" value="Genomic_DNA"/>
</dbReference>
<dbReference type="InterPro" id="IPR025459">
    <property type="entry name" value="DUF4279"/>
</dbReference>
<sequence>MPPENPDYISSVSLMILGESLNPSVVSRILGLEPDKFWSKGDPKQIGESLHEWGGWRQKLPDSLKRKPFEEQLRYWAQELLARIPGIQELSGAGNRCLLDCFLTTGEVAHILLSSELQREVANLGLEFEFNVWAGQNEG</sequence>
<dbReference type="Pfam" id="PF14106">
    <property type="entry name" value="DUF4279"/>
    <property type="match status" value="1"/>
</dbReference>
<evidence type="ECO:0000313" key="2">
    <source>
        <dbReference type="Proteomes" id="UP001209701"/>
    </source>
</evidence>
<gene>
    <name evidence="1" type="ORF">LNV07_00010</name>
</gene>
<proteinExistence type="predicted"/>
<keyword evidence="2" id="KW-1185">Reference proteome</keyword>
<dbReference type="RefSeq" id="WP_263569134.1">
    <property type="nucleotide sequence ID" value="NZ_JAJIRN010000001.1"/>
</dbReference>
<reference evidence="1 2" key="1">
    <citation type="submission" date="2021-11" db="EMBL/GenBank/DDBJ databases">
        <authorList>
            <person name="Liang Q."/>
            <person name="Mou H."/>
            <person name="Liu Z."/>
        </authorList>
    </citation>
    <scope>NUCLEOTIDE SEQUENCE [LARGE SCALE GENOMIC DNA]</scope>
    <source>
        <strain evidence="1 2">CHU3</strain>
    </source>
</reference>
<dbReference type="Proteomes" id="UP001209701">
    <property type="component" value="Unassembled WGS sequence"/>
</dbReference>
<protein>
    <submittedName>
        <fullName evidence="1">DUF4279 domain-containing protein</fullName>
    </submittedName>
</protein>
<accession>A0ABT2Y853</accession>
<evidence type="ECO:0000313" key="1">
    <source>
        <dbReference type="EMBL" id="MCV2366487.1"/>
    </source>
</evidence>